<comment type="caution">
    <text evidence="11">The sequence shown here is derived from an EMBL/GenBank/DDBJ whole genome shotgun (WGS) entry which is preliminary data.</text>
</comment>
<sequence>MTAPRTLPKLNSIFYKVAGIIAVTVGLVIGTISYVSTTLTSGMTQQFVAEQAFSSSKLLGELIGGALKFGKGDQISETFDLAARDSNGQLVGAAAVRPDGTMIASYGDIRGAGDTLMDLARKTLETQEKVVSEDRLSIALPLRFGTGDALVGVLVSSWTPDRMFASAQQAQRVALLWAGCVFLVSVTLALMLCGRLIVTPLRKFRTAIQALGEKRYDTEIPGTDRGDEIGDIGKTLHTLSDQLASGEAIQRDASFKGAAFMGCSAALMVVDDSRVIRYLNPRMSALFTGLRDLIARSLPEFDPASLVGKPVDACSFGGANFREMLNGPVAGGSQTILRLGDVHLSLAISTVRDDAGKALGHVLEWADVTKDILNRATLSSIDANQLKAEFLPDGQLMTANTAFANALGASAEALKGRSFGDIVASVGSGSDSAARLLDGARHGKGFSGKMRLSKTDGSMAIVDGSLTSICDHDGKPIRLLLLGNDVTQAEAELESARKEREESQRQQSQVVEALRIGLERLSQGDLTATIQKPFSGSYEQLRTDYNGALTTLANAMSGIARSAESIHNEARDISSTADGLSRRTETNSATLEETAAALDTLTTSVRAAASGADQADTAVAAAKANAENSGRVVVETVSAMDQIAGSSERITSIIKVIDDIAFQTNLLALNAGVEAARAGDAGRGFAVVASEVRALAQRSSNAAREINDLIAKSATQVKTGVELVGRTGQALHQIVESVSEISTLVSEIASSARQQSSSLAEINNSVSQLDQSTQQNAARLEETTAASEALRQNALTLVDAVARFRVAEESREAGGVVRQQSKSPKPTKPALAPPAEWPKAAAGQAKPHPVVAKAAAQWEDF</sequence>
<dbReference type="EMBL" id="JBHSGI010000002">
    <property type="protein sequence ID" value="MFC4667063.1"/>
    <property type="molecule type" value="Genomic_DNA"/>
</dbReference>
<dbReference type="PROSITE" id="PS50113">
    <property type="entry name" value="PAC"/>
    <property type="match status" value="1"/>
</dbReference>
<name>A0ABV9KAP8_9RHOB</name>
<keyword evidence="6" id="KW-0472">Membrane</keyword>
<dbReference type="InterPro" id="IPR004090">
    <property type="entry name" value="Chemotax_Me-accpt_rcpt"/>
</dbReference>
<keyword evidence="12" id="KW-1185">Reference proteome</keyword>
<evidence type="ECO:0000256" key="1">
    <source>
        <dbReference type="ARBA" id="ARBA00022500"/>
    </source>
</evidence>
<dbReference type="CDD" id="cd11386">
    <property type="entry name" value="MCP_signal"/>
    <property type="match status" value="1"/>
</dbReference>
<feature type="domain" description="PAC" evidence="8">
    <location>
        <begin position="446"/>
        <end position="498"/>
    </location>
</feature>
<evidence type="ECO:0000259" key="10">
    <source>
        <dbReference type="PROSITE" id="PS50885"/>
    </source>
</evidence>
<feature type="domain" description="HAMP" evidence="10">
    <location>
        <begin position="195"/>
        <end position="248"/>
    </location>
</feature>
<keyword evidence="3" id="KW-0807">Transducer</keyword>
<reference evidence="12" key="1">
    <citation type="journal article" date="2019" name="Int. J. Syst. Evol. Microbiol.">
        <title>The Global Catalogue of Microorganisms (GCM) 10K type strain sequencing project: providing services to taxonomists for standard genome sequencing and annotation.</title>
        <authorList>
            <consortium name="The Broad Institute Genomics Platform"/>
            <consortium name="The Broad Institute Genome Sequencing Center for Infectious Disease"/>
            <person name="Wu L."/>
            <person name="Ma J."/>
        </authorList>
    </citation>
    <scope>NUCLEOTIDE SEQUENCE [LARGE SCALE GENOMIC DNA]</scope>
    <source>
        <strain evidence="12">CGMCC 4.7283</strain>
    </source>
</reference>
<keyword evidence="4" id="KW-0175">Coiled coil</keyword>
<dbReference type="InterPro" id="IPR004089">
    <property type="entry name" value="MCPsignal_dom"/>
</dbReference>
<evidence type="ECO:0000313" key="12">
    <source>
        <dbReference type="Proteomes" id="UP001595973"/>
    </source>
</evidence>
<dbReference type="PANTHER" id="PTHR43531">
    <property type="entry name" value="PROTEIN ICFG"/>
    <property type="match status" value="1"/>
</dbReference>
<dbReference type="InterPro" id="IPR051310">
    <property type="entry name" value="MCP_chemotaxis"/>
</dbReference>
<dbReference type="SMART" id="SM00283">
    <property type="entry name" value="MA"/>
    <property type="match status" value="1"/>
</dbReference>
<dbReference type="InterPro" id="IPR000700">
    <property type="entry name" value="PAS-assoc_C"/>
</dbReference>
<dbReference type="CDD" id="cd00130">
    <property type="entry name" value="PAS"/>
    <property type="match status" value="1"/>
</dbReference>
<evidence type="ECO:0000259" key="9">
    <source>
        <dbReference type="PROSITE" id="PS50192"/>
    </source>
</evidence>
<keyword evidence="6" id="KW-0812">Transmembrane</keyword>
<dbReference type="Gene3D" id="1.10.287.950">
    <property type="entry name" value="Methyl-accepting chemotaxis protein"/>
    <property type="match status" value="1"/>
</dbReference>
<dbReference type="Pfam" id="PF08448">
    <property type="entry name" value="PAS_4"/>
    <property type="match status" value="1"/>
</dbReference>
<dbReference type="CDD" id="cd06225">
    <property type="entry name" value="HAMP"/>
    <property type="match status" value="1"/>
</dbReference>
<organism evidence="11 12">
    <name type="scientific">Seohaeicola nanhaiensis</name>
    <dbReference type="NCBI Taxonomy" id="1387282"/>
    <lineage>
        <taxon>Bacteria</taxon>
        <taxon>Pseudomonadati</taxon>
        <taxon>Pseudomonadota</taxon>
        <taxon>Alphaproteobacteria</taxon>
        <taxon>Rhodobacterales</taxon>
        <taxon>Roseobacteraceae</taxon>
        <taxon>Seohaeicola</taxon>
    </lineage>
</organism>
<dbReference type="SUPFAM" id="SSF158472">
    <property type="entry name" value="HAMP domain-like"/>
    <property type="match status" value="1"/>
</dbReference>
<proteinExistence type="inferred from homology"/>
<keyword evidence="1" id="KW-0145">Chemotaxis</keyword>
<gene>
    <name evidence="11" type="ORF">ACFO5X_00730</name>
</gene>
<evidence type="ECO:0000259" key="8">
    <source>
        <dbReference type="PROSITE" id="PS50113"/>
    </source>
</evidence>
<feature type="compositionally biased region" description="Low complexity" evidence="5">
    <location>
        <begin position="844"/>
        <end position="861"/>
    </location>
</feature>
<dbReference type="InterPro" id="IPR000014">
    <property type="entry name" value="PAS"/>
</dbReference>
<dbReference type="SUPFAM" id="SSF55785">
    <property type="entry name" value="PYP-like sensor domain (PAS domain)"/>
    <property type="match status" value="1"/>
</dbReference>
<accession>A0ABV9KAP8</accession>
<evidence type="ECO:0000313" key="11">
    <source>
        <dbReference type="EMBL" id="MFC4667063.1"/>
    </source>
</evidence>
<dbReference type="PROSITE" id="PS50192">
    <property type="entry name" value="T_SNARE"/>
    <property type="match status" value="1"/>
</dbReference>
<dbReference type="Pfam" id="PF00015">
    <property type="entry name" value="MCPsignal"/>
    <property type="match status" value="1"/>
</dbReference>
<evidence type="ECO:0000256" key="6">
    <source>
        <dbReference type="SAM" id="Phobius"/>
    </source>
</evidence>
<dbReference type="Gene3D" id="3.30.450.20">
    <property type="entry name" value="PAS domain"/>
    <property type="match status" value="2"/>
</dbReference>
<dbReference type="SMART" id="SM00304">
    <property type="entry name" value="HAMP"/>
    <property type="match status" value="2"/>
</dbReference>
<dbReference type="InterPro" id="IPR013656">
    <property type="entry name" value="PAS_4"/>
</dbReference>
<comment type="similarity">
    <text evidence="2">Belongs to the methyl-accepting chemotaxis (MCP) protein family.</text>
</comment>
<feature type="domain" description="HAMP" evidence="10">
    <location>
        <begin position="505"/>
        <end position="557"/>
    </location>
</feature>
<evidence type="ECO:0000259" key="7">
    <source>
        <dbReference type="PROSITE" id="PS50111"/>
    </source>
</evidence>
<protein>
    <submittedName>
        <fullName evidence="11">Methyl-accepting chemotaxis protein</fullName>
    </submittedName>
</protein>
<dbReference type="Pfam" id="PF00672">
    <property type="entry name" value="HAMP"/>
    <property type="match status" value="1"/>
</dbReference>
<feature type="domain" description="Methyl-accepting transducer" evidence="7">
    <location>
        <begin position="562"/>
        <end position="791"/>
    </location>
</feature>
<feature type="transmembrane region" description="Helical" evidence="6">
    <location>
        <begin position="173"/>
        <end position="198"/>
    </location>
</feature>
<dbReference type="Proteomes" id="UP001595973">
    <property type="component" value="Unassembled WGS sequence"/>
</dbReference>
<dbReference type="RefSeq" id="WP_380714951.1">
    <property type="nucleotide sequence ID" value="NZ_JBHSGI010000002.1"/>
</dbReference>
<dbReference type="PROSITE" id="PS50885">
    <property type="entry name" value="HAMP"/>
    <property type="match status" value="2"/>
</dbReference>
<dbReference type="PROSITE" id="PS50111">
    <property type="entry name" value="CHEMOTAXIS_TRANSDUC_2"/>
    <property type="match status" value="1"/>
</dbReference>
<feature type="transmembrane region" description="Helical" evidence="6">
    <location>
        <begin position="13"/>
        <end position="35"/>
    </location>
</feature>
<feature type="coiled-coil region" evidence="4">
    <location>
        <begin position="479"/>
        <end position="513"/>
    </location>
</feature>
<dbReference type="SUPFAM" id="SSF58104">
    <property type="entry name" value="Methyl-accepting chemotaxis protein (MCP) signaling domain"/>
    <property type="match status" value="1"/>
</dbReference>
<evidence type="ECO:0000256" key="4">
    <source>
        <dbReference type="SAM" id="Coils"/>
    </source>
</evidence>
<feature type="region of interest" description="Disordered" evidence="5">
    <location>
        <begin position="812"/>
        <end position="861"/>
    </location>
</feature>
<feature type="domain" description="T-SNARE coiled-coil homology" evidence="9">
    <location>
        <begin position="721"/>
        <end position="783"/>
    </location>
</feature>
<dbReference type="Gene3D" id="6.10.340.10">
    <property type="match status" value="1"/>
</dbReference>
<dbReference type="PANTHER" id="PTHR43531:SF11">
    <property type="entry name" value="METHYL-ACCEPTING CHEMOTAXIS PROTEIN 3"/>
    <property type="match status" value="1"/>
</dbReference>
<evidence type="ECO:0000256" key="3">
    <source>
        <dbReference type="PROSITE-ProRule" id="PRU00284"/>
    </source>
</evidence>
<dbReference type="InterPro" id="IPR003660">
    <property type="entry name" value="HAMP_dom"/>
</dbReference>
<evidence type="ECO:0000256" key="2">
    <source>
        <dbReference type="ARBA" id="ARBA00029447"/>
    </source>
</evidence>
<dbReference type="PRINTS" id="PR00260">
    <property type="entry name" value="CHEMTRNSDUCR"/>
</dbReference>
<dbReference type="InterPro" id="IPR035965">
    <property type="entry name" value="PAS-like_dom_sf"/>
</dbReference>
<keyword evidence="6" id="KW-1133">Transmembrane helix</keyword>
<evidence type="ECO:0000256" key="5">
    <source>
        <dbReference type="SAM" id="MobiDB-lite"/>
    </source>
</evidence>
<dbReference type="InterPro" id="IPR000727">
    <property type="entry name" value="T_SNARE_dom"/>
</dbReference>